<protein>
    <submittedName>
        <fullName evidence="2">Uncharacterized protein</fullName>
    </submittedName>
</protein>
<reference evidence="2 3" key="1">
    <citation type="submission" date="2014-11" db="EMBL/GenBank/DDBJ databases">
        <title>Genetic blueprint of the zoonotic pathogen Toxocara canis.</title>
        <authorList>
            <person name="Zhu X.-Q."/>
            <person name="Korhonen P.K."/>
            <person name="Cai H."/>
            <person name="Young N.D."/>
            <person name="Nejsum P."/>
            <person name="von Samson-Himmelstjerna G."/>
            <person name="Boag P.R."/>
            <person name="Tan P."/>
            <person name="Li Q."/>
            <person name="Min J."/>
            <person name="Yang Y."/>
            <person name="Wang X."/>
            <person name="Fang X."/>
            <person name="Hall R.S."/>
            <person name="Hofmann A."/>
            <person name="Sternberg P.W."/>
            <person name="Jex A.R."/>
            <person name="Gasser R.B."/>
        </authorList>
    </citation>
    <scope>NUCLEOTIDE SEQUENCE [LARGE SCALE GENOMIC DNA]</scope>
    <source>
        <strain evidence="2">PN_DK_2014</strain>
    </source>
</reference>
<accession>A0A0B2UZR5</accession>
<feature type="region of interest" description="Disordered" evidence="1">
    <location>
        <begin position="264"/>
        <end position="296"/>
    </location>
</feature>
<comment type="caution">
    <text evidence="2">The sequence shown here is derived from an EMBL/GenBank/DDBJ whole genome shotgun (WGS) entry which is preliminary data.</text>
</comment>
<evidence type="ECO:0000313" key="2">
    <source>
        <dbReference type="EMBL" id="KHN74988.1"/>
    </source>
</evidence>
<sequence length="296" mass="34530">MSSSGAPLSYQNTHTRQFQAMKEQQPCDNSVEEEEKAAIRIQRGWRRYTKRAKRNDKAHRTNGNNSAKLISLLKSNDELLAKLEAVRKSKAYAVMKYETIARMNAKDVNEYLRREHAKPTAVRIPEYETILAQQRNAKANDAALIIQRFFRSYWQKRREEKTQREWQRVTPQRRLELISAIAERMSTGDVPRRNDLNAIKNKLFERKQAIAVSVSAYERRERITAKIERDLALLEGIGSLNDLLSVDPRRLRSSKAAMWYAENERKRELQQQDDDASLIEPTFCKRNDEGQTNAFS</sequence>
<evidence type="ECO:0000313" key="3">
    <source>
        <dbReference type="Proteomes" id="UP000031036"/>
    </source>
</evidence>
<keyword evidence="3" id="KW-1185">Reference proteome</keyword>
<dbReference type="PROSITE" id="PS50096">
    <property type="entry name" value="IQ"/>
    <property type="match status" value="2"/>
</dbReference>
<proteinExistence type="predicted"/>
<organism evidence="2 3">
    <name type="scientific">Toxocara canis</name>
    <name type="common">Canine roundworm</name>
    <dbReference type="NCBI Taxonomy" id="6265"/>
    <lineage>
        <taxon>Eukaryota</taxon>
        <taxon>Metazoa</taxon>
        <taxon>Ecdysozoa</taxon>
        <taxon>Nematoda</taxon>
        <taxon>Chromadorea</taxon>
        <taxon>Rhabditida</taxon>
        <taxon>Spirurina</taxon>
        <taxon>Ascaridomorpha</taxon>
        <taxon>Ascaridoidea</taxon>
        <taxon>Toxocaridae</taxon>
        <taxon>Toxocara</taxon>
    </lineage>
</organism>
<dbReference type="AlphaFoldDB" id="A0A0B2UZR5"/>
<dbReference type="EMBL" id="JPKZ01002802">
    <property type="protein sequence ID" value="KHN74988.1"/>
    <property type="molecule type" value="Genomic_DNA"/>
</dbReference>
<feature type="region of interest" description="Disordered" evidence="1">
    <location>
        <begin position="1"/>
        <end position="35"/>
    </location>
</feature>
<feature type="compositionally biased region" description="Polar residues" evidence="1">
    <location>
        <begin position="1"/>
        <end position="18"/>
    </location>
</feature>
<dbReference type="OMA" id="TKAYEMM"/>
<name>A0A0B2UZR5_TOXCA</name>
<dbReference type="Proteomes" id="UP000031036">
    <property type="component" value="Unassembled WGS sequence"/>
</dbReference>
<dbReference type="InterPro" id="IPR000048">
    <property type="entry name" value="IQ_motif_EF-hand-BS"/>
</dbReference>
<dbReference type="Pfam" id="PF00612">
    <property type="entry name" value="IQ"/>
    <property type="match status" value="2"/>
</dbReference>
<gene>
    <name evidence="2" type="ORF">Tcan_17427</name>
</gene>
<evidence type="ECO:0000256" key="1">
    <source>
        <dbReference type="SAM" id="MobiDB-lite"/>
    </source>
</evidence>
<dbReference type="OrthoDB" id="5833104at2759"/>